<dbReference type="PANTHER" id="PTHR46246:SF1">
    <property type="entry name" value="GUANOSINE-3',5'-BIS(DIPHOSPHATE) 3'-PYROPHOSPHOHYDROLASE MESH1"/>
    <property type="match status" value="1"/>
</dbReference>
<dbReference type="EMBL" id="MTSM01000006">
    <property type="protein sequence ID" value="OPX55849.1"/>
    <property type="molecule type" value="Genomic_DNA"/>
</dbReference>
<reference evidence="2 3" key="1">
    <citation type="submission" date="2017-01" db="EMBL/GenBank/DDBJ databases">
        <title>Genome Sequencing of a Marine Spirillum, Oceanospirillum multiglobuliferum ATCC 33336, from Japan.</title>
        <authorList>
            <person name="Carney J.G."/>
            <person name="Trachtenberg A.M."/>
            <person name="Rheaume B.A."/>
            <person name="Linnane J.D."/>
            <person name="Pitts N.L."/>
            <person name="Mykles D.L."/>
            <person name="Maclea K.S."/>
        </authorList>
    </citation>
    <scope>NUCLEOTIDE SEQUENCE [LARGE SCALE GENOMIC DNA]</scope>
    <source>
        <strain evidence="2 3">ATCC 33336</strain>
    </source>
</reference>
<organism evidence="2 3">
    <name type="scientific">Oceanospirillum multiglobuliferum</name>
    <dbReference type="NCBI Taxonomy" id="64969"/>
    <lineage>
        <taxon>Bacteria</taxon>
        <taxon>Pseudomonadati</taxon>
        <taxon>Pseudomonadota</taxon>
        <taxon>Gammaproteobacteria</taxon>
        <taxon>Oceanospirillales</taxon>
        <taxon>Oceanospirillaceae</taxon>
        <taxon>Oceanospirillum</taxon>
    </lineage>
</organism>
<keyword evidence="3" id="KW-1185">Reference proteome</keyword>
<dbReference type="SMART" id="SM00471">
    <property type="entry name" value="HDc"/>
    <property type="match status" value="1"/>
</dbReference>
<evidence type="ECO:0000313" key="3">
    <source>
        <dbReference type="Proteomes" id="UP000191418"/>
    </source>
</evidence>
<name>A0A1T4N668_9GAMM</name>
<accession>A0A1T4N668</accession>
<evidence type="ECO:0000259" key="1">
    <source>
        <dbReference type="SMART" id="SM00471"/>
    </source>
</evidence>
<sequence>MSEADLMQHPLVQQAREFAADAHGRLEQVRRYTNQPYIVHPQAVAERVAMVLADPVVLAAAWLHDVVEDTDIELAEIEALFGAEVALLVGQLTVAQHPPHLSRDERKHLDRKRLKQAETEAKTIKLADIIDNTHTIAERDPEFAALYLPEKKSMLEVLTEGDAQLYALAEQIINDGLALLDLDEID</sequence>
<dbReference type="Proteomes" id="UP000191418">
    <property type="component" value="Unassembled WGS sequence"/>
</dbReference>
<gene>
    <name evidence="2" type="ORF">BTE48_06520</name>
</gene>
<protein>
    <recommendedName>
        <fullName evidence="1">HD/PDEase domain-containing protein</fullName>
    </recommendedName>
</protein>
<evidence type="ECO:0000313" key="2">
    <source>
        <dbReference type="EMBL" id="OPX55849.1"/>
    </source>
</evidence>
<dbReference type="Pfam" id="PF13328">
    <property type="entry name" value="HD_4"/>
    <property type="match status" value="1"/>
</dbReference>
<dbReference type="STRING" id="64969.SAMN02745127_01015"/>
<feature type="domain" description="HD/PDEase" evidence="1">
    <location>
        <begin position="33"/>
        <end position="142"/>
    </location>
</feature>
<dbReference type="PANTHER" id="PTHR46246">
    <property type="entry name" value="GUANOSINE-3',5'-BIS(DIPHOSPHATE) 3'-PYROPHOSPHOHYDROLASE MESH1"/>
    <property type="match status" value="1"/>
</dbReference>
<dbReference type="InterPro" id="IPR003607">
    <property type="entry name" value="HD/PDEase_dom"/>
</dbReference>
<dbReference type="SUPFAM" id="SSF109604">
    <property type="entry name" value="HD-domain/PDEase-like"/>
    <property type="match status" value="1"/>
</dbReference>
<dbReference type="RefSeq" id="WP_078744645.1">
    <property type="nucleotide sequence ID" value="NZ_FUXG01000005.1"/>
</dbReference>
<dbReference type="InterPro" id="IPR052194">
    <property type="entry name" value="MESH1"/>
</dbReference>
<dbReference type="AlphaFoldDB" id="A0A1T4N668"/>
<comment type="caution">
    <text evidence="2">The sequence shown here is derived from an EMBL/GenBank/DDBJ whole genome shotgun (WGS) entry which is preliminary data.</text>
</comment>
<dbReference type="GO" id="GO:0008893">
    <property type="term" value="F:guanosine-3',5'-bis(diphosphate) 3'-diphosphatase activity"/>
    <property type="evidence" value="ECO:0007669"/>
    <property type="project" value="TreeGrafter"/>
</dbReference>
<dbReference type="Gene3D" id="1.10.3210.10">
    <property type="entry name" value="Hypothetical protein af1432"/>
    <property type="match status" value="1"/>
</dbReference>
<proteinExistence type="predicted"/>